<dbReference type="RefSeq" id="WP_085883853.1">
    <property type="nucleotide sequence ID" value="NZ_FWFR01000002.1"/>
</dbReference>
<proteinExistence type="predicted"/>
<evidence type="ECO:0000313" key="2">
    <source>
        <dbReference type="EMBL" id="SLN57368.1"/>
    </source>
</evidence>
<dbReference type="Proteomes" id="UP000193200">
    <property type="component" value="Unassembled WGS sequence"/>
</dbReference>
<feature type="signal peptide" evidence="1">
    <location>
        <begin position="1"/>
        <end position="18"/>
    </location>
</feature>
<feature type="chain" id="PRO_5012983675" description="Lipoprotein" evidence="1">
    <location>
        <begin position="19"/>
        <end position="75"/>
    </location>
</feature>
<keyword evidence="3" id="KW-1185">Reference proteome</keyword>
<keyword evidence="1" id="KW-0732">Signal</keyword>
<name>A0A1Y5T708_9PROT</name>
<dbReference type="PROSITE" id="PS51257">
    <property type="entry name" value="PROKAR_LIPOPROTEIN"/>
    <property type="match status" value="1"/>
</dbReference>
<evidence type="ECO:0000313" key="3">
    <source>
        <dbReference type="Proteomes" id="UP000193200"/>
    </source>
</evidence>
<gene>
    <name evidence="2" type="ORF">OCH7691_02507</name>
</gene>
<dbReference type="InParanoid" id="A0A1Y5T708"/>
<protein>
    <recommendedName>
        <fullName evidence="4">Lipoprotein</fullName>
    </recommendedName>
</protein>
<organism evidence="2 3">
    <name type="scientific">Oceanibacterium hippocampi</name>
    <dbReference type="NCBI Taxonomy" id="745714"/>
    <lineage>
        <taxon>Bacteria</taxon>
        <taxon>Pseudomonadati</taxon>
        <taxon>Pseudomonadota</taxon>
        <taxon>Alphaproteobacteria</taxon>
        <taxon>Sneathiellales</taxon>
        <taxon>Sneathiellaceae</taxon>
        <taxon>Oceanibacterium</taxon>
    </lineage>
</organism>
<reference evidence="2 3" key="1">
    <citation type="submission" date="2017-03" db="EMBL/GenBank/DDBJ databases">
        <authorList>
            <person name="Afonso C.L."/>
            <person name="Miller P.J."/>
            <person name="Scott M.A."/>
            <person name="Spackman E."/>
            <person name="Goraichik I."/>
            <person name="Dimitrov K.M."/>
            <person name="Suarez D.L."/>
            <person name="Swayne D.E."/>
        </authorList>
    </citation>
    <scope>NUCLEOTIDE SEQUENCE [LARGE SCALE GENOMIC DNA]</scope>
    <source>
        <strain evidence="2 3">CECT 7691</strain>
    </source>
</reference>
<dbReference type="EMBL" id="FWFR01000002">
    <property type="protein sequence ID" value="SLN57368.1"/>
    <property type="molecule type" value="Genomic_DNA"/>
</dbReference>
<sequence length="75" mass="8027">MTISARLILAALAVSLLAACTATPPGEPTRMLANFCQRYGFGPEGSANWIYCLRTYSIGGNGIELDRSRAGYGRN</sequence>
<evidence type="ECO:0008006" key="4">
    <source>
        <dbReference type="Google" id="ProtNLM"/>
    </source>
</evidence>
<accession>A0A1Y5T708</accession>
<evidence type="ECO:0000256" key="1">
    <source>
        <dbReference type="SAM" id="SignalP"/>
    </source>
</evidence>
<dbReference type="AlphaFoldDB" id="A0A1Y5T708"/>